<dbReference type="Proteomes" id="UP000313645">
    <property type="component" value="Unassembled WGS sequence"/>
</dbReference>
<accession>A0ABY1ZMP2</accession>
<gene>
    <name evidence="2" type="ORF">EZI54_07190</name>
</gene>
<evidence type="ECO:0000256" key="1">
    <source>
        <dbReference type="SAM" id="MobiDB-lite"/>
    </source>
</evidence>
<feature type="compositionally biased region" description="Basic and acidic residues" evidence="1">
    <location>
        <begin position="206"/>
        <end position="221"/>
    </location>
</feature>
<feature type="region of interest" description="Disordered" evidence="1">
    <location>
        <begin position="206"/>
        <end position="227"/>
    </location>
</feature>
<organism evidence="2 3">
    <name type="scientific">Marinobacter halodurans</name>
    <dbReference type="NCBI Taxonomy" id="2528979"/>
    <lineage>
        <taxon>Bacteria</taxon>
        <taxon>Pseudomonadati</taxon>
        <taxon>Pseudomonadota</taxon>
        <taxon>Gammaproteobacteria</taxon>
        <taxon>Pseudomonadales</taxon>
        <taxon>Marinobacteraceae</taxon>
        <taxon>Marinobacter</taxon>
    </lineage>
</organism>
<evidence type="ECO:0000313" key="3">
    <source>
        <dbReference type="Proteomes" id="UP000313645"/>
    </source>
</evidence>
<dbReference type="RefSeq" id="WP_131480492.1">
    <property type="nucleotide sequence ID" value="NZ_SJDL01000008.1"/>
</dbReference>
<keyword evidence="3" id="KW-1185">Reference proteome</keyword>
<reference evidence="2 3" key="1">
    <citation type="submission" date="2019-02" db="EMBL/GenBank/DDBJ databases">
        <title>Marinobacter halodurans sp. nov., a marine bacterium isolated from sea tidal flat.</title>
        <authorList>
            <person name="Yoo Y."/>
            <person name="Lee D.W."/>
            <person name="Kim B.S."/>
            <person name="Kim J.-J."/>
        </authorList>
    </citation>
    <scope>NUCLEOTIDE SEQUENCE [LARGE SCALE GENOMIC DNA]</scope>
    <source>
        <strain evidence="2 3">YJ-S3-2</strain>
    </source>
</reference>
<name>A0ABY1ZMP2_9GAMM</name>
<sequence>MLSNSPETLLKFPDGFPTAGGAARSELITERVAAMRAYGRGIQQVDVSDASLSVEQAFRCDGLLPIVTDYLTHVLSPAMEWRFKSGREEKLVQQYLSSMTSDQPWTLSDLAESVRDQVNRPALYNKKDPRALMDAHTCVRTDSGIPLSVTWLMLDMAIEDIHQMSQEFQIRLSGESAPDTLDLTPTIEMLTNLEVSPRALLPEKVRERAKLLNTPESEKAGPEPSQE</sequence>
<protein>
    <submittedName>
        <fullName evidence="2">Uncharacterized protein</fullName>
    </submittedName>
</protein>
<evidence type="ECO:0000313" key="2">
    <source>
        <dbReference type="EMBL" id="TBW57436.1"/>
    </source>
</evidence>
<dbReference type="EMBL" id="SJDL01000008">
    <property type="protein sequence ID" value="TBW57436.1"/>
    <property type="molecule type" value="Genomic_DNA"/>
</dbReference>
<comment type="caution">
    <text evidence="2">The sequence shown here is derived from an EMBL/GenBank/DDBJ whole genome shotgun (WGS) entry which is preliminary data.</text>
</comment>
<proteinExistence type="predicted"/>